<dbReference type="InterPro" id="IPR027417">
    <property type="entry name" value="P-loop_NTPase"/>
</dbReference>
<evidence type="ECO:0000259" key="3">
    <source>
        <dbReference type="PROSITE" id="PS50011"/>
    </source>
</evidence>
<dbReference type="EMBL" id="JBJQND010000006">
    <property type="protein sequence ID" value="KAL3874721.1"/>
    <property type="molecule type" value="Genomic_DNA"/>
</dbReference>
<dbReference type="AlphaFoldDB" id="A0ABD3WN36"/>
<dbReference type="Gene3D" id="3.40.50.300">
    <property type="entry name" value="P-loop containing nucleotide triphosphate hydrolases"/>
    <property type="match status" value="1"/>
</dbReference>
<dbReference type="InterPro" id="IPR045063">
    <property type="entry name" value="Dynamin_N"/>
</dbReference>
<dbReference type="Gene3D" id="1.10.510.10">
    <property type="entry name" value="Transferase(Phosphotransferase) domain 1"/>
    <property type="match status" value="1"/>
</dbReference>
<feature type="transmembrane region" description="Helical" evidence="2">
    <location>
        <begin position="511"/>
        <end position="535"/>
    </location>
</feature>
<evidence type="ECO:0000313" key="4">
    <source>
        <dbReference type="EMBL" id="KAL3874721.1"/>
    </source>
</evidence>
<comment type="similarity">
    <text evidence="1">Belongs to the protein kinase superfamily. TKL Ser/Thr protein kinase family. ROCO subfamily.</text>
</comment>
<dbReference type="InterPro" id="IPR000719">
    <property type="entry name" value="Prot_kinase_dom"/>
</dbReference>
<dbReference type="SUPFAM" id="SSF56112">
    <property type="entry name" value="Protein kinase-like (PK-like)"/>
    <property type="match status" value="1"/>
</dbReference>
<dbReference type="SUPFAM" id="SSF52540">
    <property type="entry name" value="P-loop containing nucleoside triphosphate hydrolases"/>
    <property type="match status" value="1"/>
</dbReference>
<dbReference type="Proteomes" id="UP001634394">
    <property type="component" value="Unassembled WGS sequence"/>
</dbReference>
<accession>A0ABD3WN36</accession>
<protein>
    <recommendedName>
        <fullName evidence="3">Protein kinase domain-containing protein</fullName>
    </recommendedName>
</protein>
<name>A0ABD3WN36_SINWO</name>
<keyword evidence="2" id="KW-0812">Transmembrane</keyword>
<keyword evidence="2" id="KW-1133">Transmembrane helix</keyword>
<dbReference type="PROSITE" id="PS50011">
    <property type="entry name" value="PROTEIN_KINASE_DOM"/>
    <property type="match status" value="1"/>
</dbReference>
<dbReference type="Pfam" id="PF07714">
    <property type="entry name" value="PK_Tyr_Ser-Thr"/>
    <property type="match status" value="1"/>
</dbReference>
<dbReference type="InterPro" id="IPR011009">
    <property type="entry name" value="Kinase-like_dom_sf"/>
</dbReference>
<organism evidence="4 5">
    <name type="scientific">Sinanodonta woodiana</name>
    <name type="common">Chinese pond mussel</name>
    <name type="synonym">Anodonta woodiana</name>
    <dbReference type="NCBI Taxonomy" id="1069815"/>
    <lineage>
        <taxon>Eukaryota</taxon>
        <taxon>Metazoa</taxon>
        <taxon>Spiralia</taxon>
        <taxon>Lophotrochozoa</taxon>
        <taxon>Mollusca</taxon>
        <taxon>Bivalvia</taxon>
        <taxon>Autobranchia</taxon>
        <taxon>Heteroconchia</taxon>
        <taxon>Palaeoheterodonta</taxon>
        <taxon>Unionida</taxon>
        <taxon>Unionoidea</taxon>
        <taxon>Unionidae</taxon>
        <taxon>Unioninae</taxon>
        <taxon>Sinanodonta</taxon>
    </lineage>
</organism>
<comment type="caution">
    <text evidence="4">The sequence shown here is derived from an EMBL/GenBank/DDBJ whole genome shotgun (WGS) entry which is preliminary data.</text>
</comment>
<evidence type="ECO:0000313" key="5">
    <source>
        <dbReference type="Proteomes" id="UP001634394"/>
    </source>
</evidence>
<proteinExistence type="inferred from homology"/>
<sequence>LPSDQLMHSPLEDMDYDEVIKLMKYLNIKIDRSYESNMLLLNKYLYVERWKRSYGDKIQDTVNKTVKKCVTEKIRLLESYLKIEEMAKSDGFKKELSPILEERFPKYMEQLQKRISEMTTYETEICIIGWTCAGKSTFFNSLLGVDIMPTNVLHDTPCLVRLHNSQTRKIQYEAEGTKLTIDLTEDPQDAKCQLKTILDQRHVSDQTLDVVDLYWPIPRLHENVVFVDAPGIGETNSLTELVIKHVPNAAGYICIINSFDGGGILEGGIVQLFNAMAGKEYPTENKLGNVLFICNKWDLIKSQDKQSVSDNTRKKLERFFGVVEDWQIIHFSASVELQLSQLRAIPTDDFLKILAGLDRLVSKTSKKFFFDFFGSESEKLEMMVEKKKFEIKLNLQEYLKSSQVKKRALDWTSTDLKANPDEVVRERLHMLISEWAQNDEGVLRKGMADVEKDIIHFATDIEKCLSSIYKMQTDCIIERTVEGNVNVLRNVALGFLMKSAAFTTLATGMTFFAVSALGPLAIALTLTISGLIYILHSRKSKLTKLTLEALEMVSSDECTGKLISTLFELPVMNWIKQFRSSMQCEIASQRKLLLELSEDVESTTDRQSTLLSLFHELNKCLMHLERIGVEYYSDDSVSYECLSINSSPVSVTEIFHLHDVADLVEGELVSMQVIHPKYSVFQLQALLKLKTMEHSNVMRPEGIVYSTSITEDVKACGCSIYSLRLLIQRSIGDLEQYIFTNQSVQGGYSGESAEDFFQMMAVGITNGLSYVHEMGFVHGHLQLSSILLAENMTPKLCHINILPSLQDRNHSICIFHTAPEVLNGEKYGPEADIYSLGILLWELWYGRHTPPGINLTEKSVTHGVRPSFEEKYPKKGWIDMIQLCWNGSPDRRPSAAACVQTASNVV</sequence>
<feature type="domain" description="Protein kinase" evidence="3">
    <location>
        <begin position="621"/>
        <end position="906"/>
    </location>
</feature>
<reference evidence="4 5" key="1">
    <citation type="submission" date="2024-11" db="EMBL/GenBank/DDBJ databases">
        <title>Chromosome-level genome assembly of the freshwater bivalve Anodonta woodiana.</title>
        <authorList>
            <person name="Chen X."/>
        </authorList>
    </citation>
    <scope>NUCLEOTIDE SEQUENCE [LARGE SCALE GENOMIC DNA]</scope>
    <source>
        <strain evidence="4">MN2024</strain>
        <tissue evidence="4">Gills</tissue>
    </source>
</reference>
<gene>
    <name evidence="4" type="ORF">ACJMK2_037693</name>
</gene>
<feature type="non-terminal residue" evidence="4">
    <location>
        <position position="1"/>
    </location>
</feature>
<keyword evidence="5" id="KW-1185">Reference proteome</keyword>
<dbReference type="Pfam" id="PF00350">
    <property type="entry name" value="Dynamin_N"/>
    <property type="match status" value="1"/>
</dbReference>
<evidence type="ECO:0000256" key="2">
    <source>
        <dbReference type="SAM" id="Phobius"/>
    </source>
</evidence>
<dbReference type="PANTHER" id="PTHR26392">
    <property type="entry name" value="MITOGEN-ACTIVATED PROTEIN KINASE KINASE KINASE 7-RELATED"/>
    <property type="match status" value="1"/>
</dbReference>
<keyword evidence="2" id="KW-0472">Membrane</keyword>
<dbReference type="InterPro" id="IPR001245">
    <property type="entry name" value="Ser-Thr/Tyr_kinase_cat_dom"/>
</dbReference>
<dbReference type="PANTHER" id="PTHR26392:SF92">
    <property type="entry name" value="PROTEIN KINASE DOMAIN-CONTAINING PROTEIN"/>
    <property type="match status" value="1"/>
</dbReference>
<evidence type="ECO:0000256" key="1">
    <source>
        <dbReference type="ARBA" id="ARBA00008171"/>
    </source>
</evidence>